<keyword evidence="7 9" id="KW-0811">Translocation</keyword>
<keyword evidence="4 9" id="KW-0812">Transmembrane</keyword>
<comment type="function">
    <text evidence="9">Part of the twin-arginine translocation (Tat) system that transports large folded proteins containing a characteristic twin-arginine motif in their signal peptide across membranes. TatA could form the protein-conducting channel of the Tat system.</text>
</comment>
<name>A0A926N6T4_9BACL</name>
<evidence type="ECO:0000313" key="12">
    <source>
        <dbReference type="Proteomes" id="UP000661691"/>
    </source>
</evidence>
<reference evidence="11" key="1">
    <citation type="submission" date="2020-09" db="EMBL/GenBank/DDBJ databases">
        <title>A novel bacterium of genus Hazenella, isolated from South China Sea.</title>
        <authorList>
            <person name="Huang H."/>
            <person name="Mo K."/>
            <person name="Hu Y."/>
        </authorList>
    </citation>
    <scope>NUCLEOTIDE SEQUENCE</scope>
    <source>
        <strain evidence="11">IB182357</strain>
    </source>
</reference>
<dbReference type="AlphaFoldDB" id="A0A926N6T4"/>
<evidence type="ECO:0000256" key="5">
    <source>
        <dbReference type="ARBA" id="ARBA00022927"/>
    </source>
</evidence>
<feature type="region of interest" description="Disordered" evidence="10">
    <location>
        <begin position="46"/>
        <end position="79"/>
    </location>
</feature>
<comment type="caution">
    <text evidence="11">The sequence shown here is derived from an EMBL/GenBank/DDBJ whole genome shotgun (WGS) entry which is preliminary data.</text>
</comment>
<dbReference type="GO" id="GO:0008320">
    <property type="term" value="F:protein transmembrane transporter activity"/>
    <property type="evidence" value="ECO:0007669"/>
    <property type="project" value="UniProtKB-UniRule"/>
</dbReference>
<dbReference type="RefSeq" id="WP_191139327.1">
    <property type="nucleotide sequence ID" value="NZ_JACXAG020000002.1"/>
</dbReference>
<evidence type="ECO:0000256" key="9">
    <source>
        <dbReference type="HAMAP-Rule" id="MF_00236"/>
    </source>
</evidence>
<dbReference type="PANTHER" id="PTHR42982">
    <property type="entry name" value="SEC-INDEPENDENT PROTEIN TRANSLOCASE PROTEIN TATA"/>
    <property type="match status" value="1"/>
</dbReference>
<dbReference type="Proteomes" id="UP000661691">
    <property type="component" value="Unassembled WGS sequence"/>
</dbReference>
<protein>
    <recommendedName>
        <fullName evidence="9">Sec-independent protein translocase protein TatA</fullName>
    </recommendedName>
</protein>
<evidence type="ECO:0000256" key="8">
    <source>
        <dbReference type="ARBA" id="ARBA00023136"/>
    </source>
</evidence>
<dbReference type="Gene3D" id="1.20.5.3310">
    <property type="match status" value="1"/>
</dbReference>
<comment type="similarity">
    <text evidence="9">Belongs to the TatA/E family.</text>
</comment>
<gene>
    <name evidence="9" type="primary">tatA</name>
    <name evidence="11" type="ORF">IC620_00100</name>
</gene>
<evidence type="ECO:0000256" key="10">
    <source>
        <dbReference type="SAM" id="MobiDB-lite"/>
    </source>
</evidence>
<evidence type="ECO:0000256" key="2">
    <source>
        <dbReference type="ARBA" id="ARBA00022448"/>
    </source>
</evidence>
<proteinExistence type="inferred from homology"/>
<dbReference type="EMBL" id="JACXAH010000001">
    <property type="protein sequence ID" value="MBD1370761.1"/>
    <property type="molecule type" value="Genomic_DNA"/>
</dbReference>
<evidence type="ECO:0000313" key="11">
    <source>
        <dbReference type="EMBL" id="MBD1370761.1"/>
    </source>
</evidence>
<dbReference type="NCBIfam" id="NF011430">
    <property type="entry name" value="PRK14861.1"/>
    <property type="match status" value="1"/>
</dbReference>
<keyword evidence="8 9" id="KW-0472">Membrane</keyword>
<evidence type="ECO:0000256" key="3">
    <source>
        <dbReference type="ARBA" id="ARBA00022475"/>
    </source>
</evidence>
<evidence type="ECO:0000256" key="7">
    <source>
        <dbReference type="ARBA" id="ARBA00023010"/>
    </source>
</evidence>
<evidence type="ECO:0000256" key="1">
    <source>
        <dbReference type="ARBA" id="ARBA00004162"/>
    </source>
</evidence>
<keyword evidence="2 9" id="KW-0813">Transport</keyword>
<dbReference type="InterPro" id="IPR003369">
    <property type="entry name" value="TatA/B/E"/>
</dbReference>
<feature type="compositionally biased region" description="Basic and acidic residues" evidence="10">
    <location>
        <begin position="47"/>
        <end position="79"/>
    </location>
</feature>
<evidence type="ECO:0000256" key="4">
    <source>
        <dbReference type="ARBA" id="ARBA00022692"/>
    </source>
</evidence>
<dbReference type="Pfam" id="PF02416">
    <property type="entry name" value="TatA_B_E"/>
    <property type="match status" value="1"/>
</dbReference>
<keyword evidence="3 9" id="KW-1003">Cell membrane</keyword>
<accession>A0A926N6T4</accession>
<comment type="subcellular location">
    <subcellularLocation>
        <location evidence="1 9">Cell membrane</location>
        <topology evidence="1 9">Single-pass membrane protein</topology>
    </subcellularLocation>
</comment>
<comment type="subunit">
    <text evidence="9">Forms a complex with TatC.</text>
</comment>
<dbReference type="HAMAP" id="MF_00236">
    <property type="entry name" value="TatA_E"/>
    <property type="match status" value="1"/>
</dbReference>
<dbReference type="GO" id="GO:0043953">
    <property type="term" value="P:protein transport by the Tat complex"/>
    <property type="evidence" value="ECO:0007669"/>
    <property type="project" value="UniProtKB-UniRule"/>
</dbReference>
<keyword evidence="12" id="KW-1185">Reference proteome</keyword>
<keyword evidence="5 9" id="KW-0653">Protein transport</keyword>
<evidence type="ECO:0000256" key="6">
    <source>
        <dbReference type="ARBA" id="ARBA00022989"/>
    </source>
</evidence>
<dbReference type="PANTHER" id="PTHR42982:SF1">
    <property type="entry name" value="SEC-INDEPENDENT PROTEIN TRANSLOCASE PROTEIN TATA"/>
    <property type="match status" value="1"/>
</dbReference>
<dbReference type="NCBIfam" id="TIGR01411">
    <property type="entry name" value="tatAE"/>
    <property type="match status" value="1"/>
</dbReference>
<organism evidence="11 12">
    <name type="scientific">Polycladospora coralii</name>
    <dbReference type="NCBI Taxonomy" id="2771432"/>
    <lineage>
        <taxon>Bacteria</taxon>
        <taxon>Bacillati</taxon>
        <taxon>Bacillota</taxon>
        <taxon>Bacilli</taxon>
        <taxon>Bacillales</taxon>
        <taxon>Thermoactinomycetaceae</taxon>
        <taxon>Polycladospora</taxon>
    </lineage>
</organism>
<dbReference type="InterPro" id="IPR006312">
    <property type="entry name" value="TatA/E"/>
</dbReference>
<keyword evidence="6 9" id="KW-1133">Transmembrane helix</keyword>
<sequence>MGIQPMEWVLIIVVGLLLFGPKKLPELGRSLGKAAREFKEATSGLLKELEEKKSDQMQTKEDRPVELKEKEKTTRPELK</sequence>
<dbReference type="GO" id="GO:0033281">
    <property type="term" value="C:TAT protein transport complex"/>
    <property type="evidence" value="ECO:0007669"/>
    <property type="project" value="UniProtKB-UniRule"/>
</dbReference>